<keyword evidence="4" id="KW-1185">Reference proteome</keyword>
<protein>
    <submittedName>
        <fullName evidence="3">Histidine kinase</fullName>
    </submittedName>
</protein>
<dbReference type="EMBL" id="JABKKF010000002">
    <property type="protein sequence ID" value="NPD91170.1"/>
    <property type="molecule type" value="Genomic_DNA"/>
</dbReference>
<dbReference type="GO" id="GO:0016301">
    <property type="term" value="F:kinase activity"/>
    <property type="evidence" value="ECO:0007669"/>
    <property type="project" value="UniProtKB-KW"/>
</dbReference>
<dbReference type="Proteomes" id="UP000714420">
    <property type="component" value="Unassembled WGS sequence"/>
</dbReference>
<dbReference type="Pfam" id="PF06580">
    <property type="entry name" value="His_kinase"/>
    <property type="match status" value="1"/>
</dbReference>
<dbReference type="Gene3D" id="3.30.565.10">
    <property type="entry name" value="Histidine kinase-like ATPase, C-terminal domain"/>
    <property type="match status" value="1"/>
</dbReference>
<dbReference type="SUPFAM" id="SSF48452">
    <property type="entry name" value="TPR-like"/>
    <property type="match status" value="1"/>
</dbReference>
<keyword evidence="1" id="KW-0812">Transmembrane</keyword>
<evidence type="ECO:0000259" key="2">
    <source>
        <dbReference type="Pfam" id="PF06580"/>
    </source>
</evidence>
<dbReference type="InterPro" id="IPR036890">
    <property type="entry name" value="HATPase_C_sf"/>
</dbReference>
<dbReference type="Gene3D" id="1.25.40.10">
    <property type="entry name" value="Tetratricopeptide repeat domain"/>
    <property type="match status" value="1"/>
</dbReference>
<dbReference type="InterPro" id="IPR011990">
    <property type="entry name" value="TPR-like_helical_dom_sf"/>
</dbReference>
<dbReference type="InterPro" id="IPR050640">
    <property type="entry name" value="Bact_2-comp_sensor_kinase"/>
</dbReference>
<dbReference type="SUPFAM" id="SSF55874">
    <property type="entry name" value="ATPase domain of HSP90 chaperone/DNA topoisomerase II/histidine kinase"/>
    <property type="match status" value="1"/>
</dbReference>
<name>A0ABX2AKA6_9BACT</name>
<dbReference type="PANTHER" id="PTHR34220">
    <property type="entry name" value="SENSOR HISTIDINE KINASE YPDA"/>
    <property type="match status" value="1"/>
</dbReference>
<keyword evidence="3" id="KW-0808">Transferase</keyword>
<organism evidence="3 4">
    <name type="scientific">Xylanibacter muris</name>
    <dbReference type="NCBI Taxonomy" id="2736290"/>
    <lineage>
        <taxon>Bacteria</taxon>
        <taxon>Pseudomonadati</taxon>
        <taxon>Bacteroidota</taxon>
        <taxon>Bacteroidia</taxon>
        <taxon>Bacteroidales</taxon>
        <taxon>Prevotellaceae</taxon>
        <taxon>Xylanibacter</taxon>
    </lineage>
</organism>
<feature type="domain" description="Signal transduction histidine kinase internal region" evidence="2">
    <location>
        <begin position="467"/>
        <end position="542"/>
    </location>
</feature>
<gene>
    <name evidence="3" type="ORF">HPS56_02180</name>
</gene>
<sequence>MGGGKFLHLVLFVIIAYLFSCKTDNNGYRSEEERTTLRNITDSIEQMAPNALRLCDSMMTQAKDSFTFYDYFLLKGKHYLISESNDTSLHFSAKTKAFAEKQPESPRRNGLLAKSLAIEAATDYVFRRNNENTIKTNYNAYLLAMRSDIIDFSPEIAANLADAYTMANNLPEAAKWYRRALFLVDSLQLPERKNISLYMGLAQIYTNLEDFTSAEYFYKQTDKHFDRIKLNMQLYFLNNFGNMYYYKKDYPKALEVFKRMENHLHANKCNNIIDVYLCRINLADVYLNLDSTEAALKYINDAEDFFIKKNILPAIHYVNTIKIGTAIKEKRYDEVERIMNKEKHERKIKEQNLINIRDRYLTEYYKATDNYKKAYEIFSKATAASDSAMHNKMGMRASEIMQKFTEDTLKLNHAIEISKKDADLYKTSTTLWLMAFVVLLLSTCLGASVVYTKNKKATAQIKMLNLKMENIRQRITPHFVFNILNAEIGKQNNEQKTDGLYKLSRLIRANLDLSCRMYITLSEELDFVQRFVELKNSMLDNKIKFSMNIDSNVEPDKIMIPSMFIQLLVENSIKHGFKNTIKEKRLDINISGRPRGTIIAVTDNGTGFDIRNFNNKTGKNGLDIIRKTIMIINQDKRENARIKMNIQNVKNGNEISGCTVELYIPQKIKLTNII</sequence>
<dbReference type="InterPro" id="IPR019734">
    <property type="entry name" value="TPR_rpt"/>
</dbReference>
<dbReference type="InterPro" id="IPR010559">
    <property type="entry name" value="Sig_transdc_His_kin_internal"/>
</dbReference>
<dbReference type="RefSeq" id="WP_172273179.1">
    <property type="nucleotide sequence ID" value="NZ_CASHBK010000002.1"/>
</dbReference>
<dbReference type="SMART" id="SM00028">
    <property type="entry name" value="TPR"/>
    <property type="match status" value="4"/>
</dbReference>
<keyword evidence="1" id="KW-0472">Membrane</keyword>
<evidence type="ECO:0000256" key="1">
    <source>
        <dbReference type="SAM" id="Phobius"/>
    </source>
</evidence>
<evidence type="ECO:0000313" key="3">
    <source>
        <dbReference type="EMBL" id="NPD91170.1"/>
    </source>
</evidence>
<evidence type="ECO:0000313" key="4">
    <source>
        <dbReference type="Proteomes" id="UP000714420"/>
    </source>
</evidence>
<reference evidence="3 4" key="1">
    <citation type="submission" date="2020-05" db="EMBL/GenBank/DDBJ databases">
        <title>Distinct polysaccharide utilization as determinants for interspecies competition between intestinal Prevotella spp.</title>
        <authorList>
            <person name="Galvez E.J.C."/>
            <person name="Iljazovic A."/>
            <person name="Strowig T."/>
        </authorList>
    </citation>
    <scope>NUCLEOTIDE SEQUENCE [LARGE SCALE GENOMIC DNA]</scope>
    <source>
        <strain evidence="3 4">PMUR</strain>
    </source>
</reference>
<accession>A0ABX2AKA6</accession>
<keyword evidence="1" id="KW-1133">Transmembrane helix</keyword>
<keyword evidence="3" id="KW-0418">Kinase</keyword>
<dbReference type="PANTHER" id="PTHR34220:SF7">
    <property type="entry name" value="SENSOR HISTIDINE KINASE YPDA"/>
    <property type="match status" value="1"/>
</dbReference>
<proteinExistence type="predicted"/>
<feature type="transmembrane region" description="Helical" evidence="1">
    <location>
        <begin position="431"/>
        <end position="452"/>
    </location>
</feature>
<comment type="caution">
    <text evidence="3">The sequence shown here is derived from an EMBL/GenBank/DDBJ whole genome shotgun (WGS) entry which is preliminary data.</text>
</comment>